<name>A0AA86RZ59_9FABA</name>
<sequence length="172" mass="19576">MEVVKDGGQQVPDLLPPDVEVKKKHKGNEIEVRMYHNSSPRPFLKRMRTQISSLGSSSCTLNKFLGSEHQSGSKVAAEMTTTEKDIYTSTDPTEMLQDFIELQVHAFVHDKQMVLQIGWSSFKFEGGQYVACRDWCMMSNAAKRLKLDVKDLEQKLTKMTLAKEAKLSMMKE</sequence>
<evidence type="ECO:0000313" key="2">
    <source>
        <dbReference type="Proteomes" id="UP001189624"/>
    </source>
</evidence>
<keyword evidence="2" id="KW-1185">Reference proteome</keyword>
<evidence type="ECO:0000313" key="1">
    <source>
        <dbReference type="EMBL" id="CAJ1919126.1"/>
    </source>
</evidence>
<accession>A0AA86RZ59</accession>
<proteinExistence type="predicted"/>
<dbReference type="Proteomes" id="UP001189624">
    <property type="component" value="Chromosome 1"/>
</dbReference>
<dbReference type="AlphaFoldDB" id="A0AA86RZ59"/>
<dbReference type="EMBL" id="OY731398">
    <property type="protein sequence ID" value="CAJ1919126.1"/>
    <property type="molecule type" value="Genomic_DNA"/>
</dbReference>
<dbReference type="Gramene" id="rna-AYBTSS11_LOCUS3699">
    <property type="protein sequence ID" value="CAJ1919126.1"/>
    <property type="gene ID" value="gene-AYBTSS11_LOCUS3699"/>
</dbReference>
<reference evidence="1" key="1">
    <citation type="submission" date="2023-10" db="EMBL/GenBank/DDBJ databases">
        <authorList>
            <person name="Domelevo Entfellner J.-B."/>
        </authorList>
    </citation>
    <scope>NUCLEOTIDE SEQUENCE</scope>
</reference>
<gene>
    <name evidence="1" type="ORF">AYBTSS11_LOCUS3699</name>
</gene>
<protein>
    <submittedName>
        <fullName evidence="1">Uncharacterized protein</fullName>
    </submittedName>
</protein>
<organism evidence="1 2">
    <name type="scientific">Sphenostylis stenocarpa</name>
    <dbReference type="NCBI Taxonomy" id="92480"/>
    <lineage>
        <taxon>Eukaryota</taxon>
        <taxon>Viridiplantae</taxon>
        <taxon>Streptophyta</taxon>
        <taxon>Embryophyta</taxon>
        <taxon>Tracheophyta</taxon>
        <taxon>Spermatophyta</taxon>
        <taxon>Magnoliopsida</taxon>
        <taxon>eudicotyledons</taxon>
        <taxon>Gunneridae</taxon>
        <taxon>Pentapetalae</taxon>
        <taxon>rosids</taxon>
        <taxon>fabids</taxon>
        <taxon>Fabales</taxon>
        <taxon>Fabaceae</taxon>
        <taxon>Papilionoideae</taxon>
        <taxon>50 kb inversion clade</taxon>
        <taxon>NPAAA clade</taxon>
        <taxon>indigoferoid/millettioid clade</taxon>
        <taxon>Phaseoleae</taxon>
        <taxon>Sphenostylis</taxon>
    </lineage>
</organism>